<feature type="transmembrane region" description="Helical" evidence="1">
    <location>
        <begin position="84"/>
        <end position="103"/>
    </location>
</feature>
<gene>
    <name evidence="2" type="ORF">BCV30_21685</name>
</gene>
<dbReference type="InterPro" id="IPR003718">
    <property type="entry name" value="OsmC/Ohr_fam"/>
</dbReference>
<dbReference type="EMBL" id="MCSI01000026">
    <property type="protein sequence ID" value="PME72412.1"/>
    <property type="molecule type" value="Genomic_DNA"/>
</dbReference>
<name>A0A1B9PVH5_9VIBR</name>
<keyword evidence="1" id="KW-0472">Membrane</keyword>
<reference evidence="3" key="1">
    <citation type="submission" date="2016-07" db="EMBL/GenBank/DDBJ databases">
        <title>Nontailed viruses are major unrecognized killers of bacteria in the ocean.</title>
        <authorList>
            <person name="Kauffman K."/>
            <person name="Hussain F."/>
            <person name="Yang J."/>
            <person name="Arevalo P."/>
            <person name="Brown J."/>
            <person name="Cutler M."/>
            <person name="Kelly L."/>
            <person name="Polz M.F."/>
        </authorList>
    </citation>
    <scope>NUCLEOTIDE SEQUENCE [LARGE SCALE GENOMIC DNA]</scope>
    <source>
        <strain evidence="3">10N.286.55.C1</strain>
    </source>
</reference>
<organism evidence="2 3">
    <name type="scientific">Vibrio lentus</name>
    <dbReference type="NCBI Taxonomy" id="136468"/>
    <lineage>
        <taxon>Bacteria</taxon>
        <taxon>Pseudomonadati</taxon>
        <taxon>Pseudomonadota</taxon>
        <taxon>Gammaproteobacteria</taxon>
        <taxon>Vibrionales</taxon>
        <taxon>Vibrionaceae</taxon>
        <taxon>Vibrio</taxon>
    </lineage>
</organism>
<evidence type="ECO:0000313" key="2">
    <source>
        <dbReference type="EMBL" id="PME72412.1"/>
    </source>
</evidence>
<dbReference type="Proteomes" id="UP000235778">
    <property type="component" value="Unassembled WGS sequence"/>
</dbReference>
<dbReference type="InterPro" id="IPR015946">
    <property type="entry name" value="KH_dom-like_a/b"/>
</dbReference>
<dbReference type="InterPro" id="IPR052924">
    <property type="entry name" value="OsmC/Ohr_hydroprdx_reductase"/>
</dbReference>
<keyword evidence="1" id="KW-1133">Transmembrane helix</keyword>
<dbReference type="InterPro" id="IPR036102">
    <property type="entry name" value="OsmC/Ohrsf"/>
</dbReference>
<dbReference type="Gene3D" id="3.30.300.20">
    <property type="match status" value="1"/>
</dbReference>
<dbReference type="SUPFAM" id="SSF82784">
    <property type="entry name" value="OsmC-like"/>
    <property type="match status" value="1"/>
</dbReference>
<evidence type="ECO:0000256" key="1">
    <source>
        <dbReference type="SAM" id="Phobius"/>
    </source>
</evidence>
<comment type="caution">
    <text evidence="2">The sequence shown here is derived from an EMBL/GenBank/DDBJ whole genome shotgun (WGS) entry which is preliminary data.</text>
</comment>
<dbReference type="PANTHER" id="PTHR35368">
    <property type="entry name" value="HYDROPEROXIDE REDUCTASE"/>
    <property type="match status" value="1"/>
</dbReference>
<keyword evidence="1" id="KW-0812">Transmembrane</keyword>
<protein>
    <submittedName>
        <fullName evidence="2">Osmotically inducible protein OsmC</fullName>
    </submittedName>
</protein>
<proteinExistence type="predicted"/>
<dbReference type="PANTHER" id="PTHR35368:SF1">
    <property type="entry name" value="HYDROPEROXIDE REDUCTASE"/>
    <property type="match status" value="1"/>
</dbReference>
<sequence>MSNAPLNGLNLEDLSAYTKVITDDATQAVSEYGIVAEWKGGVHSEIRTLNQKVGGTEIVKDFTFDVGEPEELLGNNAYPTPQDYLLGGMAGCMMVGFVAGASGRGIRLESVKLTIKGALDLRGFLNVAEEAPVGFEEIQFQFEVEGDGTQADYDEVIAGVQQFSPNYRTISDAVKVSAIVA</sequence>
<evidence type="ECO:0000313" key="3">
    <source>
        <dbReference type="Proteomes" id="UP000235778"/>
    </source>
</evidence>
<dbReference type="Pfam" id="PF02566">
    <property type="entry name" value="OsmC"/>
    <property type="match status" value="1"/>
</dbReference>
<accession>A0A1B9PVH5</accession>
<dbReference type="RefSeq" id="WP_017106464.1">
    <property type="nucleotide sequence ID" value="NZ_MAKA01000310.1"/>
</dbReference>
<dbReference type="SMR" id="A0A1B9PVH5"/>
<dbReference type="AlphaFoldDB" id="A0A1B9PVH5"/>